<reference evidence="1 2" key="1">
    <citation type="journal article" date="2013" name="Genome Biol. Evol.">
        <title>Genomes of Stigonematalean cyanobacteria (subsection V) and the evolution of oxygenic photosynthesis from prokaryotes to plastids.</title>
        <authorList>
            <person name="Dagan T."/>
            <person name="Roettger M."/>
            <person name="Stucken K."/>
            <person name="Landan G."/>
            <person name="Koch R."/>
            <person name="Major P."/>
            <person name="Gould S.B."/>
            <person name="Goremykin V.V."/>
            <person name="Rippka R."/>
            <person name="Tandeau de Marsac N."/>
            <person name="Gugger M."/>
            <person name="Lockhart P.J."/>
            <person name="Allen J.F."/>
            <person name="Brune I."/>
            <person name="Maus I."/>
            <person name="Puhler A."/>
            <person name="Martin W.F."/>
        </authorList>
    </citation>
    <scope>NUCLEOTIDE SEQUENCE [LARGE SCALE GENOMIC DNA]</scope>
    <source>
        <strain evidence="1 2">PCC 7110</strain>
    </source>
</reference>
<dbReference type="STRING" id="128403.WA1_28005"/>
<organism evidence="1 2">
    <name type="scientific">Scytonema hofmannii PCC 7110</name>
    <dbReference type="NCBI Taxonomy" id="128403"/>
    <lineage>
        <taxon>Bacteria</taxon>
        <taxon>Bacillati</taxon>
        <taxon>Cyanobacteriota</taxon>
        <taxon>Cyanophyceae</taxon>
        <taxon>Nostocales</taxon>
        <taxon>Scytonemataceae</taxon>
        <taxon>Scytonema</taxon>
    </lineage>
</organism>
<name>A0A139X535_9CYAN</name>
<sequence>MPTSDSYFADLILRLKDPNYAALYLDTHMESEEGEAFDTRLIQLALTHVANALGEEHMTPEQAKKHIEKLDKLLLEPGSEAIYNLGNWLNALGLKLTVSAAPKVDRSLTNIVSSSEISV</sequence>
<evidence type="ECO:0000313" key="2">
    <source>
        <dbReference type="Proteomes" id="UP000076925"/>
    </source>
</evidence>
<dbReference type="OrthoDB" id="574031at2"/>
<comment type="caution">
    <text evidence="1">The sequence shown here is derived from an EMBL/GenBank/DDBJ whole genome shotgun (WGS) entry which is preliminary data.</text>
</comment>
<dbReference type="Proteomes" id="UP000076925">
    <property type="component" value="Unassembled WGS sequence"/>
</dbReference>
<proteinExistence type="predicted"/>
<accession>A0A139X535</accession>
<gene>
    <name evidence="1" type="ORF">WA1_28005</name>
</gene>
<dbReference type="RefSeq" id="WP_017745703.1">
    <property type="nucleotide sequence ID" value="NZ_KQ976354.1"/>
</dbReference>
<evidence type="ECO:0000313" key="1">
    <source>
        <dbReference type="EMBL" id="KYC39819.1"/>
    </source>
</evidence>
<dbReference type="EMBL" id="ANNX02000031">
    <property type="protein sequence ID" value="KYC39819.1"/>
    <property type="molecule type" value="Genomic_DNA"/>
</dbReference>
<protein>
    <submittedName>
        <fullName evidence="1">Transcriptional regulator</fullName>
    </submittedName>
</protein>
<keyword evidence="2" id="KW-1185">Reference proteome</keyword>
<dbReference type="AlphaFoldDB" id="A0A139X535"/>